<keyword evidence="1" id="KW-1133">Transmembrane helix</keyword>
<keyword evidence="3" id="KW-1185">Reference proteome</keyword>
<accession>A0A6A5ZUQ7</accession>
<dbReference type="EMBL" id="ML977310">
    <property type="protein sequence ID" value="KAF2123016.1"/>
    <property type="molecule type" value="Genomic_DNA"/>
</dbReference>
<dbReference type="OrthoDB" id="3795297at2759"/>
<evidence type="ECO:0000313" key="3">
    <source>
        <dbReference type="Proteomes" id="UP000799770"/>
    </source>
</evidence>
<dbReference type="Proteomes" id="UP000799770">
    <property type="component" value="Unassembled WGS sequence"/>
</dbReference>
<organism evidence="2 3">
    <name type="scientific">Lophiotrema nucula</name>
    <dbReference type="NCBI Taxonomy" id="690887"/>
    <lineage>
        <taxon>Eukaryota</taxon>
        <taxon>Fungi</taxon>
        <taxon>Dikarya</taxon>
        <taxon>Ascomycota</taxon>
        <taxon>Pezizomycotina</taxon>
        <taxon>Dothideomycetes</taxon>
        <taxon>Pleosporomycetidae</taxon>
        <taxon>Pleosporales</taxon>
        <taxon>Lophiotremataceae</taxon>
        <taxon>Lophiotrema</taxon>
    </lineage>
</organism>
<dbReference type="PANTHER" id="PTHR35394:SF5">
    <property type="entry name" value="DUF3176 DOMAIN-CONTAINING PROTEIN"/>
    <property type="match status" value="1"/>
</dbReference>
<evidence type="ECO:0000313" key="2">
    <source>
        <dbReference type="EMBL" id="KAF2123016.1"/>
    </source>
</evidence>
<name>A0A6A5ZUQ7_9PLEO</name>
<dbReference type="AlphaFoldDB" id="A0A6A5ZUQ7"/>
<reference evidence="2" key="1">
    <citation type="journal article" date="2020" name="Stud. Mycol.">
        <title>101 Dothideomycetes genomes: a test case for predicting lifestyles and emergence of pathogens.</title>
        <authorList>
            <person name="Haridas S."/>
            <person name="Albert R."/>
            <person name="Binder M."/>
            <person name="Bloem J."/>
            <person name="Labutti K."/>
            <person name="Salamov A."/>
            <person name="Andreopoulos B."/>
            <person name="Baker S."/>
            <person name="Barry K."/>
            <person name="Bills G."/>
            <person name="Bluhm B."/>
            <person name="Cannon C."/>
            <person name="Castanera R."/>
            <person name="Culley D."/>
            <person name="Daum C."/>
            <person name="Ezra D."/>
            <person name="Gonzalez J."/>
            <person name="Henrissat B."/>
            <person name="Kuo A."/>
            <person name="Liang C."/>
            <person name="Lipzen A."/>
            <person name="Lutzoni F."/>
            <person name="Magnuson J."/>
            <person name="Mondo S."/>
            <person name="Nolan M."/>
            <person name="Ohm R."/>
            <person name="Pangilinan J."/>
            <person name="Park H.-J."/>
            <person name="Ramirez L."/>
            <person name="Alfaro M."/>
            <person name="Sun H."/>
            <person name="Tritt A."/>
            <person name="Yoshinaga Y."/>
            <person name="Zwiers L.-H."/>
            <person name="Turgeon B."/>
            <person name="Goodwin S."/>
            <person name="Spatafora J."/>
            <person name="Crous P."/>
            <person name="Grigoriev I."/>
        </authorList>
    </citation>
    <scope>NUCLEOTIDE SEQUENCE</scope>
    <source>
        <strain evidence="2">CBS 627.86</strain>
    </source>
</reference>
<feature type="transmembrane region" description="Helical" evidence="1">
    <location>
        <begin position="92"/>
        <end position="115"/>
    </location>
</feature>
<feature type="transmembrane region" description="Helical" evidence="1">
    <location>
        <begin position="546"/>
        <end position="568"/>
    </location>
</feature>
<protein>
    <submittedName>
        <fullName evidence="2">Uncharacterized protein</fullName>
    </submittedName>
</protein>
<evidence type="ECO:0000256" key="1">
    <source>
        <dbReference type="SAM" id="Phobius"/>
    </source>
</evidence>
<feature type="transmembrane region" description="Helical" evidence="1">
    <location>
        <begin position="158"/>
        <end position="176"/>
    </location>
</feature>
<sequence>MSVSTGKTTYDPLPANTPKVTQISEEPQSYLLTEEKSDNSRRPFLHHVRHWRWELFTFTLGTGAFASILALLLRYRDDFPPPFPIGNEEIQLTAIIAALAQVAQSALLVPISYCIGQLKWQWFQRSKQTVDLDRFDSASRGPDGSIRLLWYLSWRQRLVSFGALATILMLVFPTFVQQSVQIGGRQFTEYNSDRASIARSVNIFEDQSRKVTLFSPASNASYVIDMQLSTALTSGATGYQINGLSVGDVGTAGICDNGLCTWAPFNTLALCYSTSNISQDITTTGGHVTLPALQTFLPKNQDPPSFQSGSHVYVIEGQSAAAPATSVSDGTNLPNLAEIYYLYYNVCNDRASAFNKSDPTRWTAFRGQFQLCVQSQEANTTETRASNTTLLNSTANLDWYKTTKHDESAFCTKVKGEKEDFCVAESVMQSLSFQMLSIFNTTATYSDMNRSDIRYSTEWGPRLAQPVLGDLEREPGDPPYCPSLVKLSSRSWGGVDPYIKVGEYGFGTTLSGIAHSLSDAFRSAVDKSEHVNGTYKYQRLVLLVNFRWFILPAGLYGIVTVFFLATIFTTRNTPLWKSSPLPLLQAMKEERGVGSEKKVKTEARETRMRLRRAERGWRLVEGTSTSSDVGR</sequence>
<dbReference type="InterPro" id="IPR021514">
    <property type="entry name" value="DUF3176"/>
</dbReference>
<dbReference type="PANTHER" id="PTHR35394">
    <property type="entry name" value="DUF3176 DOMAIN-CONTAINING PROTEIN"/>
    <property type="match status" value="1"/>
</dbReference>
<proteinExistence type="predicted"/>
<feature type="transmembrane region" description="Helical" evidence="1">
    <location>
        <begin position="51"/>
        <end position="72"/>
    </location>
</feature>
<gene>
    <name evidence="2" type="ORF">BDV96DRAFT_639567</name>
</gene>
<dbReference type="Pfam" id="PF11374">
    <property type="entry name" value="DUF3176"/>
    <property type="match status" value="1"/>
</dbReference>
<keyword evidence="1" id="KW-0812">Transmembrane</keyword>
<keyword evidence="1" id="KW-0472">Membrane</keyword>